<evidence type="ECO:0008006" key="4">
    <source>
        <dbReference type="Google" id="ProtNLM"/>
    </source>
</evidence>
<protein>
    <recommendedName>
        <fullName evidence="4">DUF4878 domain-containing protein</fullName>
    </recommendedName>
</protein>
<dbReference type="Proteomes" id="UP001595886">
    <property type="component" value="Unassembled WGS sequence"/>
</dbReference>
<feature type="chain" id="PRO_5046202789" description="DUF4878 domain-containing protein" evidence="1">
    <location>
        <begin position="23"/>
        <end position="136"/>
    </location>
</feature>
<comment type="caution">
    <text evidence="2">The sequence shown here is derived from an EMBL/GenBank/DDBJ whole genome shotgun (WGS) entry which is preliminary data.</text>
</comment>
<accession>A0ABV9QSR5</accession>
<keyword evidence="1" id="KW-0732">Signal</keyword>
<evidence type="ECO:0000256" key="1">
    <source>
        <dbReference type="SAM" id="SignalP"/>
    </source>
</evidence>
<organism evidence="2 3">
    <name type="scientific">Dokdonella ginsengisoli</name>
    <dbReference type="NCBI Taxonomy" id="363846"/>
    <lineage>
        <taxon>Bacteria</taxon>
        <taxon>Pseudomonadati</taxon>
        <taxon>Pseudomonadota</taxon>
        <taxon>Gammaproteobacteria</taxon>
        <taxon>Lysobacterales</taxon>
        <taxon>Rhodanobacteraceae</taxon>
        <taxon>Dokdonella</taxon>
    </lineage>
</organism>
<keyword evidence="3" id="KW-1185">Reference proteome</keyword>
<sequence>MTANFFKAQGGLALLGVLLAVAGCTDKSSPDTIDRRSVERWNYLIAHQAEKAYDYLTPGFRQTQTRENYAAAMNSRPVQWKTVKFNKKECDADRCKVTVDVTYAVTLGGGAVADMTSSRSETWLLIDGEWFLLPSG</sequence>
<dbReference type="EMBL" id="JBHSHD010000003">
    <property type="protein sequence ID" value="MFC4819474.1"/>
    <property type="molecule type" value="Genomic_DNA"/>
</dbReference>
<feature type="signal peptide" evidence="1">
    <location>
        <begin position="1"/>
        <end position="22"/>
    </location>
</feature>
<evidence type="ECO:0000313" key="3">
    <source>
        <dbReference type="Proteomes" id="UP001595886"/>
    </source>
</evidence>
<gene>
    <name evidence="2" type="ORF">ACFO6Q_04020</name>
</gene>
<proteinExistence type="predicted"/>
<dbReference type="PROSITE" id="PS51257">
    <property type="entry name" value="PROKAR_LIPOPROTEIN"/>
    <property type="match status" value="1"/>
</dbReference>
<name>A0ABV9QSR5_9GAMM</name>
<dbReference type="RefSeq" id="WP_380019239.1">
    <property type="nucleotide sequence ID" value="NZ_JBHSHD010000003.1"/>
</dbReference>
<evidence type="ECO:0000313" key="2">
    <source>
        <dbReference type="EMBL" id="MFC4819474.1"/>
    </source>
</evidence>
<reference evidence="3" key="1">
    <citation type="journal article" date="2019" name="Int. J. Syst. Evol. Microbiol.">
        <title>The Global Catalogue of Microorganisms (GCM) 10K type strain sequencing project: providing services to taxonomists for standard genome sequencing and annotation.</title>
        <authorList>
            <consortium name="The Broad Institute Genomics Platform"/>
            <consortium name="The Broad Institute Genome Sequencing Center for Infectious Disease"/>
            <person name="Wu L."/>
            <person name="Ma J."/>
        </authorList>
    </citation>
    <scope>NUCLEOTIDE SEQUENCE [LARGE SCALE GENOMIC DNA]</scope>
    <source>
        <strain evidence="3">CCUG 30340</strain>
    </source>
</reference>